<dbReference type="RefSeq" id="WP_386716081.1">
    <property type="nucleotide sequence ID" value="NZ_JBHRSZ010000002.1"/>
</dbReference>
<reference evidence="2" key="1">
    <citation type="journal article" date="2019" name="Int. J. Syst. Evol. Microbiol.">
        <title>The Global Catalogue of Microorganisms (GCM) 10K type strain sequencing project: providing services to taxonomists for standard genome sequencing and annotation.</title>
        <authorList>
            <consortium name="The Broad Institute Genomics Platform"/>
            <consortium name="The Broad Institute Genome Sequencing Center for Infectious Disease"/>
            <person name="Wu L."/>
            <person name="Ma J."/>
        </authorList>
    </citation>
    <scope>NUCLEOTIDE SEQUENCE [LARGE SCALE GENOMIC DNA]</scope>
    <source>
        <strain evidence="2">KCTC 52438</strain>
    </source>
</reference>
<protein>
    <submittedName>
        <fullName evidence="1">Uncharacterized protein</fullName>
    </submittedName>
</protein>
<evidence type="ECO:0000313" key="1">
    <source>
        <dbReference type="EMBL" id="MFC3150030.1"/>
    </source>
</evidence>
<dbReference type="Proteomes" id="UP001595476">
    <property type="component" value="Unassembled WGS sequence"/>
</dbReference>
<name>A0ABV7H8B6_9GAMM</name>
<proteinExistence type="predicted"/>
<organism evidence="1 2">
    <name type="scientific">Litoribrevibacter euphylliae</name>
    <dbReference type="NCBI Taxonomy" id="1834034"/>
    <lineage>
        <taxon>Bacteria</taxon>
        <taxon>Pseudomonadati</taxon>
        <taxon>Pseudomonadota</taxon>
        <taxon>Gammaproteobacteria</taxon>
        <taxon>Oceanospirillales</taxon>
        <taxon>Oceanospirillaceae</taxon>
        <taxon>Litoribrevibacter</taxon>
    </lineage>
</organism>
<gene>
    <name evidence="1" type="ORF">ACFOEK_03235</name>
</gene>
<comment type="caution">
    <text evidence="1">The sequence shown here is derived from an EMBL/GenBank/DDBJ whole genome shotgun (WGS) entry which is preliminary data.</text>
</comment>
<dbReference type="EMBL" id="JBHRSZ010000002">
    <property type="protein sequence ID" value="MFC3150030.1"/>
    <property type="molecule type" value="Genomic_DNA"/>
</dbReference>
<keyword evidence="2" id="KW-1185">Reference proteome</keyword>
<accession>A0ABV7H8B6</accession>
<evidence type="ECO:0000313" key="2">
    <source>
        <dbReference type="Proteomes" id="UP001595476"/>
    </source>
</evidence>
<sequence>MSHWVYAPVLRHTETNEHILNLAGNVWDLRSAKESQDTIILQLARYPDGSKDYEIKITPRTETAIVNGTPHPLTKLAEVLDAITPPLAHISVEKFTPNLIRC</sequence>